<dbReference type="SUPFAM" id="SSF52242">
    <property type="entry name" value="Cobalamin (vitamin B12)-binding domain"/>
    <property type="match status" value="1"/>
</dbReference>
<dbReference type="InterPro" id="IPR006158">
    <property type="entry name" value="Cobalamin-bd"/>
</dbReference>
<reference evidence="2" key="1">
    <citation type="submission" date="2022-05" db="EMBL/GenBank/DDBJ databases">
        <authorList>
            <person name="Pankratov T."/>
        </authorList>
    </citation>
    <scope>NUCLEOTIDE SEQUENCE</scope>
    <source>
        <strain evidence="2">BP6-180914</strain>
    </source>
</reference>
<evidence type="ECO:0000259" key="1">
    <source>
        <dbReference type="PROSITE" id="PS51332"/>
    </source>
</evidence>
<dbReference type="InterPro" id="IPR036724">
    <property type="entry name" value="Cobalamin-bd_sf"/>
</dbReference>
<dbReference type="GO" id="GO:0046872">
    <property type="term" value="F:metal ion binding"/>
    <property type="evidence" value="ECO:0007669"/>
    <property type="project" value="InterPro"/>
</dbReference>
<gene>
    <name evidence="2" type="ORF">M8523_26290</name>
</gene>
<dbReference type="AlphaFoldDB" id="A0AA42CLE1"/>
<sequence>MPDRAALVPPNLRPGAELVAEGRAMARDWQVGRTPFIDRAGVGCEADYKREAALAGRIMQHAHIGFRSVDRTIGAIAEVFDTCEARGVTVDRFGITLDWSMGYPAADRKQRSRGTGIVLGGPEDFARITGAAPSAAHFGDFMLGLPGALDNTKHAIAAGATAIGNLGQYFTFRLPDWDDDVATTEATVRALGLIAAQPVEILVHSNLDDGFAGLFADMSATLGMVLIEKHIVETLVGARTSHCFGHHFTAPALRLAFHRALAKITDGPGTMIFGNTVSYRSTAGGNFASLASYLQADIWALRRHNTGHAINPVPVSENERIPDIDEIIEAQTFAARLVEHASDSFGLIGFDNVDRTADILIEGGRGFAARVLDGLREAGVDTADPAALLIALRRTGPRRLEALYGPGVQDPEAWGGRRATIPAEWVEDLRRSAASWVSRTPLPVRERLRTSGLRVCVGASDVHEHGKMLIDQVVADLGLQAIDGGTSVDPAELAGRAIRGGADVVAVSTYNGIALRYAREVRDALAATGTALPLCIGGRLNQVPDDSNTGLPVDVTSDIAGLGVTPCVTPEALIALLDGLAERRDPARPVHSPDSRTHS</sequence>
<comment type="caution">
    <text evidence="2">The sequence shown here is derived from an EMBL/GenBank/DDBJ whole genome shotgun (WGS) entry which is preliminary data.</text>
</comment>
<proteinExistence type="predicted"/>
<keyword evidence="3" id="KW-1185">Reference proteome</keyword>
<dbReference type="GO" id="GO:0031419">
    <property type="term" value="F:cobalamin binding"/>
    <property type="evidence" value="ECO:0007669"/>
    <property type="project" value="InterPro"/>
</dbReference>
<dbReference type="CDD" id="cd02065">
    <property type="entry name" value="B12-binding_like"/>
    <property type="match status" value="1"/>
</dbReference>
<name>A0AA42CLE1_9HYPH</name>
<protein>
    <recommendedName>
        <fullName evidence="1">B12-binding domain-containing protein</fullName>
    </recommendedName>
</protein>
<organism evidence="2 3">
    <name type="scientific">Lichenifustis flavocetrariae</name>
    <dbReference type="NCBI Taxonomy" id="2949735"/>
    <lineage>
        <taxon>Bacteria</taxon>
        <taxon>Pseudomonadati</taxon>
        <taxon>Pseudomonadota</taxon>
        <taxon>Alphaproteobacteria</taxon>
        <taxon>Hyphomicrobiales</taxon>
        <taxon>Lichenihabitantaceae</taxon>
        <taxon>Lichenifustis</taxon>
    </lineage>
</organism>
<dbReference type="Gene3D" id="3.40.50.280">
    <property type="entry name" value="Cobalamin-binding domain"/>
    <property type="match status" value="1"/>
</dbReference>
<feature type="domain" description="B12-binding" evidence="1">
    <location>
        <begin position="450"/>
        <end position="587"/>
    </location>
</feature>
<dbReference type="Proteomes" id="UP001165667">
    <property type="component" value="Unassembled WGS sequence"/>
</dbReference>
<dbReference type="PROSITE" id="PS51332">
    <property type="entry name" value="B12_BINDING"/>
    <property type="match status" value="1"/>
</dbReference>
<accession>A0AA42CLE1</accession>
<evidence type="ECO:0000313" key="3">
    <source>
        <dbReference type="Proteomes" id="UP001165667"/>
    </source>
</evidence>
<evidence type="ECO:0000313" key="2">
    <source>
        <dbReference type="EMBL" id="MCW6511493.1"/>
    </source>
</evidence>
<dbReference type="EMBL" id="JAMOIM010000027">
    <property type="protein sequence ID" value="MCW6511493.1"/>
    <property type="molecule type" value="Genomic_DNA"/>
</dbReference>